<dbReference type="InterPro" id="IPR011008">
    <property type="entry name" value="Dimeric_a/b-barrel"/>
</dbReference>
<dbReference type="Pfam" id="PF03992">
    <property type="entry name" value="ABM"/>
    <property type="match status" value="1"/>
</dbReference>
<dbReference type="RefSeq" id="WP_111134375.1">
    <property type="nucleotide sequence ID" value="NZ_POUB01000067.1"/>
</dbReference>
<evidence type="ECO:0000313" key="2">
    <source>
        <dbReference type="EMBL" id="PZF98920.1"/>
    </source>
</evidence>
<dbReference type="PROSITE" id="PS51725">
    <property type="entry name" value="ABM"/>
    <property type="match status" value="1"/>
</dbReference>
<keyword evidence="2" id="KW-0503">Monooxygenase</keyword>
<reference evidence="2 3" key="1">
    <citation type="submission" date="2018-01" db="EMBL/GenBank/DDBJ databases">
        <title>Draft genome sequence of Salinispora sp. 13K206.</title>
        <authorList>
            <person name="Sahin N."/>
            <person name="Saygin H."/>
            <person name="Ay H."/>
        </authorList>
    </citation>
    <scope>NUCLEOTIDE SEQUENCE [LARGE SCALE GENOMIC DNA]</scope>
    <source>
        <strain evidence="2 3">13K206</strain>
    </source>
</reference>
<name>A0A2W2CLU8_9ACTN</name>
<gene>
    <name evidence="2" type="ORF">C1I99_12405</name>
</gene>
<dbReference type="AlphaFoldDB" id="A0A2W2CLU8"/>
<dbReference type="SUPFAM" id="SSF54909">
    <property type="entry name" value="Dimeric alpha+beta barrel"/>
    <property type="match status" value="1"/>
</dbReference>
<organism evidence="2 3">
    <name type="scientific">Micromonospora deserti</name>
    <dbReference type="NCBI Taxonomy" id="2070366"/>
    <lineage>
        <taxon>Bacteria</taxon>
        <taxon>Bacillati</taxon>
        <taxon>Actinomycetota</taxon>
        <taxon>Actinomycetes</taxon>
        <taxon>Micromonosporales</taxon>
        <taxon>Micromonosporaceae</taxon>
        <taxon>Micromonospora</taxon>
    </lineage>
</organism>
<comment type="caution">
    <text evidence="2">The sequence shown here is derived from an EMBL/GenBank/DDBJ whole genome shotgun (WGS) entry which is preliminary data.</text>
</comment>
<sequence length="97" mass="10866">MVLEVALIDVLPGHEDEFAVAYAKGHPVLAGTPGCRSVRMTRGVESPSRFVLLVEWDSVEAHEQNFRAAERFQQWRALIGPYFANPPHVEHFVDVPA</sequence>
<feature type="domain" description="ABM" evidence="1">
    <location>
        <begin position="2"/>
        <end position="92"/>
    </location>
</feature>
<dbReference type="Gene3D" id="3.30.70.100">
    <property type="match status" value="1"/>
</dbReference>
<keyword evidence="2" id="KW-0560">Oxidoreductase</keyword>
<dbReference type="GO" id="GO:0004497">
    <property type="term" value="F:monooxygenase activity"/>
    <property type="evidence" value="ECO:0007669"/>
    <property type="project" value="UniProtKB-KW"/>
</dbReference>
<proteinExistence type="predicted"/>
<protein>
    <submittedName>
        <fullName evidence="2">Antibiotic biosynthesis monooxygenase</fullName>
    </submittedName>
</protein>
<dbReference type="Proteomes" id="UP000248749">
    <property type="component" value="Unassembled WGS sequence"/>
</dbReference>
<evidence type="ECO:0000313" key="3">
    <source>
        <dbReference type="Proteomes" id="UP000248749"/>
    </source>
</evidence>
<dbReference type="OrthoDB" id="9798157at2"/>
<accession>A0A2W2CLU8</accession>
<evidence type="ECO:0000259" key="1">
    <source>
        <dbReference type="PROSITE" id="PS51725"/>
    </source>
</evidence>
<dbReference type="InterPro" id="IPR007138">
    <property type="entry name" value="ABM_dom"/>
</dbReference>
<keyword evidence="3" id="KW-1185">Reference proteome</keyword>
<dbReference type="EMBL" id="POUB01000067">
    <property type="protein sequence ID" value="PZF98920.1"/>
    <property type="molecule type" value="Genomic_DNA"/>
</dbReference>